<name>A0A448SLT6_SERFO</name>
<accession>A0A448SLT6</accession>
<organism evidence="2 3">
    <name type="scientific">Serratia fonticola</name>
    <dbReference type="NCBI Taxonomy" id="47917"/>
    <lineage>
        <taxon>Bacteria</taxon>
        <taxon>Pseudomonadati</taxon>
        <taxon>Pseudomonadota</taxon>
        <taxon>Gammaproteobacteria</taxon>
        <taxon>Enterobacterales</taxon>
        <taxon>Yersiniaceae</taxon>
        <taxon>Serratia</taxon>
    </lineage>
</organism>
<proteinExistence type="predicted"/>
<dbReference type="PROSITE" id="PS51186">
    <property type="entry name" value="GNAT"/>
    <property type="match status" value="1"/>
</dbReference>
<reference evidence="2 3" key="1">
    <citation type="submission" date="2018-12" db="EMBL/GenBank/DDBJ databases">
        <authorList>
            <consortium name="Pathogen Informatics"/>
        </authorList>
    </citation>
    <scope>NUCLEOTIDE SEQUENCE [LARGE SCALE GENOMIC DNA]</scope>
    <source>
        <strain evidence="2 3">NCTC13193</strain>
    </source>
</reference>
<dbReference type="SUPFAM" id="SSF55729">
    <property type="entry name" value="Acyl-CoA N-acyltransferases (Nat)"/>
    <property type="match status" value="1"/>
</dbReference>
<dbReference type="GO" id="GO:0016747">
    <property type="term" value="F:acyltransferase activity, transferring groups other than amino-acyl groups"/>
    <property type="evidence" value="ECO:0007669"/>
    <property type="project" value="InterPro"/>
</dbReference>
<dbReference type="InterPro" id="IPR000182">
    <property type="entry name" value="GNAT_dom"/>
</dbReference>
<feature type="domain" description="N-acetyltransferase" evidence="1">
    <location>
        <begin position="1"/>
        <end position="180"/>
    </location>
</feature>
<sequence>MLIRQAVPGDYPAILALQAQNTPEQLSPQQRQQGFIVSQMNEKQLASINSGLGILIATEEEQLAGFVCLMPTDAQPRPPVVDAMLHTLATQRFQNQALDQQRVFLYGPVCLSADWRGKGVLRQLFAAVKARTQQDFDVGALFVSEDNPHSLAAHVAGLGMTALTTFHCNNQSYQLVVFSTRG</sequence>
<dbReference type="Gene3D" id="3.40.630.30">
    <property type="match status" value="1"/>
</dbReference>
<protein>
    <recommendedName>
        <fullName evidence="1">N-acetyltransferase domain-containing protein</fullName>
    </recommendedName>
</protein>
<evidence type="ECO:0000313" key="3">
    <source>
        <dbReference type="Proteomes" id="UP000270487"/>
    </source>
</evidence>
<evidence type="ECO:0000313" key="2">
    <source>
        <dbReference type="EMBL" id="VEI68689.1"/>
    </source>
</evidence>
<dbReference type="InterPro" id="IPR016181">
    <property type="entry name" value="Acyl_CoA_acyltransferase"/>
</dbReference>
<dbReference type="EMBL" id="LR134492">
    <property type="protein sequence ID" value="VEI68689.1"/>
    <property type="molecule type" value="Genomic_DNA"/>
</dbReference>
<gene>
    <name evidence="2" type="ORF">NCTC13193_02405</name>
</gene>
<dbReference type="Proteomes" id="UP000270487">
    <property type="component" value="Chromosome"/>
</dbReference>
<dbReference type="AlphaFoldDB" id="A0A448SLT6"/>
<evidence type="ECO:0000259" key="1">
    <source>
        <dbReference type="PROSITE" id="PS51186"/>
    </source>
</evidence>